<dbReference type="NCBIfam" id="NF033855">
    <property type="entry name" value="tRNA_MNMC2"/>
    <property type="match status" value="1"/>
</dbReference>
<dbReference type="InterPro" id="IPR008471">
    <property type="entry name" value="MnmC-like_methylTransf"/>
</dbReference>
<dbReference type="InterPro" id="IPR029063">
    <property type="entry name" value="SAM-dependent_MTases_sf"/>
</dbReference>
<proteinExistence type="predicted"/>
<dbReference type="Pfam" id="PF05430">
    <property type="entry name" value="Methyltransf_30"/>
    <property type="match status" value="1"/>
</dbReference>
<gene>
    <name evidence="2" type="primary">mnmD</name>
    <name evidence="2" type="ORF">ACFS6H_08510</name>
</gene>
<dbReference type="PANTHER" id="PTHR39963">
    <property type="entry name" value="SLL0983 PROTEIN"/>
    <property type="match status" value="1"/>
</dbReference>
<dbReference type="Proteomes" id="UP001597511">
    <property type="component" value="Unassembled WGS sequence"/>
</dbReference>
<comment type="caution">
    <text evidence="2">The sequence shown here is derived from an EMBL/GenBank/DDBJ whole genome shotgun (WGS) entry which is preliminary data.</text>
</comment>
<dbReference type="SUPFAM" id="SSF53335">
    <property type="entry name" value="S-adenosyl-L-methionine-dependent methyltransferases"/>
    <property type="match status" value="1"/>
</dbReference>
<dbReference type="Gene3D" id="3.40.50.150">
    <property type="entry name" value="Vaccinia Virus protein VP39"/>
    <property type="match status" value="1"/>
</dbReference>
<name>A0ABW6A332_9BACT</name>
<evidence type="ECO:0000259" key="1">
    <source>
        <dbReference type="Pfam" id="PF05430"/>
    </source>
</evidence>
<feature type="domain" description="MnmC-like methyltransferase" evidence="1">
    <location>
        <begin position="148"/>
        <end position="222"/>
    </location>
</feature>
<accession>A0ABW6A332</accession>
<dbReference type="PANTHER" id="PTHR39963:SF1">
    <property type="entry name" value="MNMC-LIKE METHYLTRANSFERASE DOMAIN-CONTAINING PROTEIN"/>
    <property type="match status" value="1"/>
</dbReference>
<reference evidence="3" key="1">
    <citation type="journal article" date="2019" name="Int. J. Syst. Evol. Microbiol.">
        <title>The Global Catalogue of Microorganisms (GCM) 10K type strain sequencing project: providing services to taxonomists for standard genome sequencing and annotation.</title>
        <authorList>
            <consortium name="The Broad Institute Genomics Platform"/>
            <consortium name="The Broad Institute Genome Sequencing Center for Infectious Disease"/>
            <person name="Wu L."/>
            <person name="Ma J."/>
        </authorList>
    </citation>
    <scope>NUCLEOTIDE SEQUENCE [LARGE SCALE GENOMIC DNA]</scope>
    <source>
        <strain evidence="3">KCTC 23299</strain>
    </source>
</reference>
<dbReference type="RefSeq" id="WP_386097279.1">
    <property type="nucleotide sequence ID" value="NZ_JBHUOZ010000002.1"/>
</dbReference>
<sequence>MPTEVIITKDGSHSIAIPELNVTYHSHHGAIQESMHVFIQAGLEYLVQQAATSPVRIFEMGLGTGLNSLLAMQYAELHQLPIKYEAVELHPLADELVQQLNYCTEIDESLAPAFATLHQSPWQQPIALTPYFNFTKHRLSLHDFAFNNPFHLVFYDAFAPAAQPDLWTTEVFTKIYNGLLPGGIFVTYCSKGDVRRALQAAGFIIEKIPGPPGKREMIRAIKTEKV</sequence>
<dbReference type="InterPro" id="IPR047785">
    <property type="entry name" value="tRNA_MNMC2"/>
</dbReference>
<organism evidence="2 3">
    <name type="scientific">Terrimonas rubra</name>
    <dbReference type="NCBI Taxonomy" id="1035890"/>
    <lineage>
        <taxon>Bacteria</taxon>
        <taxon>Pseudomonadati</taxon>
        <taxon>Bacteroidota</taxon>
        <taxon>Chitinophagia</taxon>
        <taxon>Chitinophagales</taxon>
        <taxon>Chitinophagaceae</taxon>
        <taxon>Terrimonas</taxon>
    </lineage>
</organism>
<protein>
    <submittedName>
        <fullName evidence="2">tRNA (5-methylaminomethyl-2-thiouridine)(34)-methyltransferase MnmD</fullName>
    </submittedName>
</protein>
<evidence type="ECO:0000313" key="2">
    <source>
        <dbReference type="EMBL" id="MFD2919744.1"/>
    </source>
</evidence>
<evidence type="ECO:0000313" key="3">
    <source>
        <dbReference type="Proteomes" id="UP001597511"/>
    </source>
</evidence>
<keyword evidence="3" id="KW-1185">Reference proteome</keyword>
<dbReference type="EMBL" id="JBHUOZ010000002">
    <property type="protein sequence ID" value="MFD2919744.1"/>
    <property type="molecule type" value="Genomic_DNA"/>
</dbReference>